<organism evidence="4 5">
    <name type="scientific">Handroanthus impetiginosus</name>
    <dbReference type="NCBI Taxonomy" id="429701"/>
    <lineage>
        <taxon>Eukaryota</taxon>
        <taxon>Viridiplantae</taxon>
        <taxon>Streptophyta</taxon>
        <taxon>Embryophyta</taxon>
        <taxon>Tracheophyta</taxon>
        <taxon>Spermatophyta</taxon>
        <taxon>Magnoliopsida</taxon>
        <taxon>eudicotyledons</taxon>
        <taxon>Gunneridae</taxon>
        <taxon>Pentapetalae</taxon>
        <taxon>asterids</taxon>
        <taxon>lamiids</taxon>
        <taxon>Lamiales</taxon>
        <taxon>Bignoniaceae</taxon>
        <taxon>Crescentiina</taxon>
        <taxon>Tabebuia alliance</taxon>
        <taxon>Handroanthus</taxon>
    </lineage>
</organism>
<keyword evidence="2" id="KW-1133">Transmembrane helix</keyword>
<evidence type="ECO:0000313" key="5">
    <source>
        <dbReference type="Proteomes" id="UP000231279"/>
    </source>
</evidence>
<dbReference type="Pfam" id="PF13178">
    <property type="entry name" value="DUF4005"/>
    <property type="match status" value="1"/>
</dbReference>
<dbReference type="OrthoDB" id="1298402at2759"/>
<keyword evidence="2" id="KW-0472">Membrane</keyword>
<feature type="domain" description="DUF4005" evidence="3">
    <location>
        <begin position="101"/>
        <end position="202"/>
    </location>
</feature>
<feature type="compositionally biased region" description="Basic and acidic residues" evidence="1">
    <location>
        <begin position="166"/>
        <end position="177"/>
    </location>
</feature>
<comment type="caution">
    <text evidence="4">The sequence shown here is derived from an EMBL/GenBank/DDBJ whole genome shotgun (WGS) entry which is preliminary data.</text>
</comment>
<reference evidence="5" key="1">
    <citation type="journal article" date="2018" name="Gigascience">
        <title>Genome assembly of the Pink Ipe (Handroanthus impetiginosus, Bignoniaceae), a highly valued, ecologically keystone Neotropical timber forest tree.</title>
        <authorList>
            <person name="Silva-Junior O.B."/>
            <person name="Grattapaglia D."/>
            <person name="Novaes E."/>
            <person name="Collevatti R.G."/>
        </authorList>
    </citation>
    <scope>NUCLEOTIDE SEQUENCE [LARGE SCALE GENOMIC DNA]</scope>
    <source>
        <strain evidence="5">cv. UFG-1</strain>
    </source>
</reference>
<evidence type="ECO:0000256" key="1">
    <source>
        <dbReference type="SAM" id="MobiDB-lite"/>
    </source>
</evidence>
<sequence length="255" mass="29208">MNTIVRSMHAVMAIQVRARIHRIQTAPVTQGVGRRKSLTESSPSDTQSRKQISEYITSRGLRSTRGHLDHTLIGRVETNTRLRTFDPLSASQREHRLKMCSSPSQSSFTDSSATTYDGQVEEFSLRMARQNSRRYSTFPENKHAFIHRPLQSHFIPNYMINTKSSKAKDRSHSEPKQRPKLGAKQKSRRSSSMDGNNDKENQYLWLMKLYRHDKSMNDGDGDSNITAMTRKSLIPIEVSALMLILLLFFLHCLIA</sequence>
<dbReference type="Proteomes" id="UP000231279">
    <property type="component" value="Unassembled WGS sequence"/>
</dbReference>
<evidence type="ECO:0000313" key="4">
    <source>
        <dbReference type="EMBL" id="PIN26590.1"/>
    </source>
</evidence>
<name>A0A2G9IAA4_9LAMI</name>
<accession>A0A2G9IAA4</accession>
<evidence type="ECO:0000259" key="3">
    <source>
        <dbReference type="Pfam" id="PF13178"/>
    </source>
</evidence>
<protein>
    <recommendedName>
        <fullName evidence="3">DUF4005 domain-containing protein</fullName>
    </recommendedName>
</protein>
<keyword evidence="2" id="KW-0812">Transmembrane</keyword>
<dbReference type="AlphaFoldDB" id="A0A2G9IAA4"/>
<dbReference type="EMBL" id="NKXS01000072">
    <property type="protein sequence ID" value="PIN26590.1"/>
    <property type="molecule type" value="Genomic_DNA"/>
</dbReference>
<proteinExistence type="predicted"/>
<feature type="transmembrane region" description="Helical" evidence="2">
    <location>
        <begin position="233"/>
        <end position="254"/>
    </location>
</feature>
<gene>
    <name evidence="4" type="ORF">CDL12_00657</name>
</gene>
<evidence type="ECO:0000256" key="2">
    <source>
        <dbReference type="SAM" id="Phobius"/>
    </source>
</evidence>
<dbReference type="STRING" id="429701.A0A2G9IAA4"/>
<feature type="compositionally biased region" description="Basic residues" evidence="1">
    <location>
        <begin position="178"/>
        <end position="189"/>
    </location>
</feature>
<feature type="region of interest" description="Disordered" evidence="1">
    <location>
        <begin position="27"/>
        <end position="50"/>
    </location>
</feature>
<keyword evidence="5" id="KW-1185">Reference proteome</keyword>
<dbReference type="InterPro" id="IPR025064">
    <property type="entry name" value="DUF4005"/>
</dbReference>
<feature type="region of interest" description="Disordered" evidence="1">
    <location>
        <begin position="164"/>
        <end position="198"/>
    </location>
</feature>